<dbReference type="GO" id="GO:0016887">
    <property type="term" value="F:ATP hydrolysis activity"/>
    <property type="evidence" value="ECO:0007669"/>
    <property type="project" value="InterPro"/>
</dbReference>
<keyword evidence="3" id="KW-0067">ATP-binding</keyword>
<feature type="domain" description="ABC transporter" evidence="4">
    <location>
        <begin position="1"/>
        <end position="218"/>
    </location>
</feature>
<keyword evidence="2" id="KW-0547">Nucleotide-binding</keyword>
<reference evidence="5 6" key="1">
    <citation type="submission" date="2016-02" db="EMBL/GenBank/DDBJ databases">
        <title>Anaerosporomusa subterraneum gen. nov., sp. nov., a spore-forming obligate anaerobe isolated from saprolite.</title>
        <authorList>
            <person name="Choi J.K."/>
            <person name="Shah M."/>
            <person name="Yee N."/>
        </authorList>
    </citation>
    <scope>NUCLEOTIDE SEQUENCE [LARGE SCALE GENOMIC DNA]</scope>
    <source>
        <strain evidence="5 6">RU4</strain>
    </source>
</reference>
<dbReference type="GO" id="GO:0005524">
    <property type="term" value="F:ATP binding"/>
    <property type="evidence" value="ECO:0007669"/>
    <property type="project" value="UniProtKB-KW"/>
</dbReference>
<dbReference type="Gene3D" id="3.40.50.300">
    <property type="entry name" value="P-loop containing nucleotide triphosphate hydrolases"/>
    <property type="match status" value="1"/>
</dbReference>
<evidence type="ECO:0000256" key="3">
    <source>
        <dbReference type="ARBA" id="ARBA00022840"/>
    </source>
</evidence>
<dbReference type="PROSITE" id="PS50893">
    <property type="entry name" value="ABC_TRANSPORTER_2"/>
    <property type="match status" value="1"/>
</dbReference>
<evidence type="ECO:0000256" key="2">
    <source>
        <dbReference type="ARBA" id="ARBA00022741"/>
    </source>
</evidence>
<accession>A0A154BN11</accession>
<evidence type="ECO:0000256" key="1">
    <source>
        <dbReference type="ARBA" id="ARBA00022448"/>
    </source>
</evidence>
<dbReference type="PROSITE" id="PS00211">
    <property type="entry name" value="ABC_TRANSPORTER_1"/>
    <property type="match status" value="1"/>
</dbReference>
<evidence type="ECO:0000259" key="4">
    <source>
        <dbReference type="PROSITE" id="PS50893"/>
    </source>
</evidence>
<dbReference type="InterPro" id="IPR003593">
    <property type="entry name" value="AAA+_ATPase"/>
</dbReference>
<protein>
    <submittedName>
        <fullName evidence="5">ABC transporter</fullName>
    </submittedName>
</protein>
<gene>
    <name evidence="5" type="ORF">AXX12_14555</name>
</gene>
<comment type="caution">
    <text evidence="5">The sequence shown here is derived from an EMBL/GenBank/DDBJ whole genome shotgun (WGS) entry which is preliminary data.</text>
</comment>
<dbReference type="SMART" id="SM00382">
    <property type="entry name" value="AAA"/>
    <property type="match status" value="1"/>
</dbReference>
<evidence type="ECO:0000313" key="5">
    <source>
        <dbReference type="EMBL" id="KYZ75367.1"/>
    </source>
</evidence>
<dbReference type="PANTHER" id="PTHR42781:SF4">
    <property type="entry name" value="SPERMIDINE_PUTRESCINE IMPORT ATP-BINDING PROTEIN POTA"/>
    <property type="match status" value="1"/>
</dbReference>
<dbReference type="InterPro" id="IPR017871">
    <property type="entry name" value="ABC_transporter-like_CS"/>
</dbReference>
<name>A0A154BN11_ANASB</name>
<dbReference type="STRING" id="1794912.AXX12_14555"/>
<dbReference type="OrthoDB" id="9802264at2"/>
<dbReference type="InterPro" id="IPR003439">
    <property type="entry name" value="ABC_transporter-like_ATP-bd"/>
</dbReference>
<dbReference type="InterPro" id="IPR050093">
    <property type="entry name" value="ABC_SmlMolc_Importer"/>
</dbReference>
<dbReference type="InterPro" id="IPR027417">
    <property type="entry name" value="P-loop_NTPase"/>
</dbReference>
<sequence>MLNVDIKKRLVDFTLDVRFSVENNILVLFGPSGAGKTTILRSIAGLIKPDQGTISYCDQLFFCSVTKTFLAPQHRRVGYMFQEYALFPHMNVEKNIWYGVKGSNEKADELYGKLMDLLKIETLASRLIDKLSGGERQRVALARALMAQPNILLLDEPLSALDKDTRCELQAELRTMQSIWKIPFILVTHDPEEAKALGDQFLFIEKGRQVTQPVGWEN</sequence>
<dbReference type="EMBL" id="LSGP01000025">
    <property type="protein sequence ID" value="KYZ75367.1"/>
    <property type="molecule type" value="Genomic_DNA"/>
</dbReference>
<keyword evidence="6" id="KW-1185">Reference proteome</keyword>
<dbReference type="SUPFAM" id="SSF52540">
    <property type="entry name" value="P-loop containing nucleoside triphosphate hydrolases"/>
    <property type="match status" value="1"/>
</dbReference>
<keyword evidence="1" id="KW-0813">Transport</keyword>
<dbReference type="AlphaFoldDB" id="A0A154BN11"/>
<dbReference type="PANTHER" id="PTHR42781">
    <property type="entry name" value="SPERMIDINE/PUTRESCINE IMPORT ATP-BINDING PROTEIN POTA"/>
    <property type="match status" value="1"/>
</dbReference>
<proteinExistence type="predicted"/>
<dbReference type="Proteomes" id="UP000076268">
    <property type="component" value="Unassembled WGS sequence"/>
</dbReference>
<dbReference type="Pfam" id="PF00005">
    <property type="entry name" value="ABC_tran"/>
    <property type="match status" value="1"/>
</dbReference>
<evidence type="ECO:0000313" key="6">
    <source>
        <dbReference type="Proteomes" id="UP000076268"/>
    </source>
</evidence>
<organism evidence="5 6">
    <name type="scientific">Anaerosporomusa subterranea</name>
    <dbReference type="NCBI Taxonomy" id="1794912"/>
    <lineage>
        <taxon>Bacteria</taxon>
        <taxon>Bacillati</taxon>
        <taxon>Bacillota</taxon>
        <taxon>Negativicutes</taxon>
        <taxon>Acetonemataceae</taxon>
        <taxon>Anaerosporomusa</taxon>
    </lineage>
</organism>
<dbReference type="RefSeq" id="WP_066245104.1">
    <property type="nucleotide sequence ID" value="NZ_LSGP01000025.1"/>
</dbReference>